<comment type="caution">
    <text evidence="3">The sequence shown here is derived from an EMBL/GenBank/DDBJ whole genome shotgun (WGS) entry which is preliminary data.</text>
</comment>
<reference evidence="3 4" key="1">
    <citation type="submission" date="2018-04" db="EMBL/GenBank/DDBJ databases">
        <title>Altererythrobacter sp. HME9302 genome sequencing and assembly.</title>
        <authorList>
            <person name="Kang H."/>
            <person name="Kim H."/>
            <person name="Joh K."/>
        </authorList>
    </citation>
    <scope>NUCLEOTIDE SEQUENCE [LARGE SCALE GENOMIC DNA]</scope>
    <source>
        <strain evidence="3 4">HME9302</strain>
    </source>
</reference>
<dbReference type="OrthoDB" id="9793723at2"/>
<dbReference type="Gene3D" id="3.40.50.150">
    <property type="entry name" value="Vaccinia Virus protein VP39"/>
    <property type="match status" value="1"/>
</dbReference>
<dbReference type="Pfam" id="PF13489">
    <property type="entry name" value="Methyltransf_23"/>
    <property type="match status" value="1"/>
</dbReference>
<dbReference type="InterPro" id="IPR050602">
    <property type="entry name" value="Malonyl-ACP_OMT"/>
</dbReference>
<evidence type="ECO:0000256" key="1">
    <source>
        <dbReference type="ARBA" id="ARBA00022603"/>
    </source>
</evidence>
<dbReference type="RefSeq" id="WP_147270772.1">
    <property type="nucleotide sequence ID" value="NZ_QBKA01000002.1"/>
</dbReference>
<evidence type="ECO:0000313" key="4">
    <source>
        <dbReference type="Proteomes" id="UP000253727"/>
    </source>
</evidence>
<dbReference type="InterPro" id="IPR029063">
    <property type="entry name" value="SAM-dependent_MTases_sf"/>
</dbReference>
<dbReference type="EMBL" id="QBKA01000002">
    <property type="protein sequence ID" value="RDC59907.1"/>
    <property type="molecule type" value="Genomic_DNA"/>
</dbReference>
<dbReference type="PANTHER" id="PTHR13090:SF1">
    <property type="entry name" value="ARGININE-HYDROXYLASE NDUFAF5, MITOCHONDRIAL"/>
    <property type="match status" value="1"/>
</dbReference>
<dbReference type="GO" id="GO:0032259">
    <property type="term" value="P:methylation"/>
    <property type="evidence" value="ECO:0007669"/>
    <property type="project" value="UniProtKB-KW"/>
</dbReference>
<evidence type="ECO:0000256" key="2">
    <source>
        <dbReference type="ARBA" id="ARBA00022679"/>
    </source>
</evidence>
<dbReference type="GO" id="GO:0008168">
    <property type="term" value="F:methyltransferase activity"/>
    <property type="evidence" value="ECO:0007669"/>
    <property type="project" value="UniProtKB-KW"/>
</dbReference>
<keyword evidence="1" id="KW-0489">Methyltransferase</keyword>
<gene>
    <name evidence="3" type="ORF">HME9302_01104</name>
</gene>
<organism evidence="3 4">
    <name type="scientific">Alteripontixanthobacter maritimus</name>
    <dbReference type="NCBI Taxonomy" id="2161824"/>
    <lineage>
        <taxon>Bacteria</taxon>
        <taxon>Pseudomonadati</taxon>
        <taxon>Pseudomonadota</taxon>
        <taxon>Alphaproteobacteria</taxon>
        <taxon>Sphingomonadales</taxon>
        <taxon>Erythrobacteraceae</taxon>
        <taxon>Alteripontixanthobacter</taxon>
    </lineage>
</organism>
<accession>A0A369Q9G9</accession>
<dbReference type="PANTHER" id="PTHR13090">
    <property type="entry name" value="ARGININE-HYDROXYLASE NDUFAF5, MITOCHONDRIAL"/>
    <property type="match status" value="1"/>
</dbReference>
<keyword evidence="2" id="KW-0808">Transferase</keyword>
<proteinExistence type="predicted"/>
<dbReference type="SUPFAM" id="SSF53335">
    <property type="entry name" value="S-adenosyl-L-methionine-dependent methyltransferases"/>
    <property type="match status" value="1"/>
</dbReference>
<name>A0A369Q9G9_9SPHN</name>
<evidence type="ECO:0000313" key="3">
    <source>
        <dbReference type="EMBL" id="RDC59907.1"/>
    </source>
</evidence>
<evidence type="ECO:0008006" key="5">
    <source>
        <dbReference type="Google" id="ProtNLM"/>
    </source>
</evidence>
<sequence>MAERSIPRIFSQRRRAARVARAMIRQARPDAARFLLDAMAEETVERLGFMQVKPGVALVIGDLTGMVTAYLQTVGAEVETRCIGTFDEESPIAFEKYDLVVTIGSLDTLNDVPGALLILNAAMKPGGLLLAVFSGAGSLTTLKAAMMAADGERPAARIHPQIDARGGADLLARANFRSQVADSFTLSVSYGTLQRLIDDLRDQGMGSALASHSPSLTASHRALAEKAFADLGENGRTLESFEIVTLTGWKA</sequence>
<dbReference type="Proteomes" id="UP000253727">
    <property type="component" value="Unassembled WGS sequence"/>
</dbReference>
<protein>
    <recommendedName>
        <fullName evidence="5">Methyltransferase</fullName>
    </recommendedName>
</protein>
<keyword evidence="4" id="KW-1185">Reference proteome</keyword>
<dbReference type="AlphaFoldDB" id="A0A369Q9G9"/>